<name>A0A7C4QU58_9PLAN</name>
<protein>
    <recommendedName>
        <fullName evidence="3">Inverse autotransporter beta-domain domain-containing protein</fullName>
    </recommendedName>
</protein>
<keyword evidence="2" id="KW-0472">Membrane</keyword>
<evidence type="ECO:0000259" key="3">
    <source>
        <dbReference type="Pfam" id="PF11924"/>
    </source>
</evidence>
<evidence type="ECO:0000313" key="4">
    <source>
        <dbReference type="EMBL" id="HGT40889.1"/>
    </source>
</evidence>
<gene>
    <name evidence="4" type="ORF">ENS64_16715</name>
</gene>
<feature type="domain" description="Inverse autotransporter beta-domain" evidence="3">
    <location>
        <begin position="187"/>
        <end position="267"/>
    </location>
</feature>
<sequence length="1461" mass="154765">MGCTTVGSGRVNGTFRRNASQSLRVKGDSRAKPVVGRDSRIAAPSRQRYNPPSMSPKTTQRTPTSGRIAAPAAMVRTRRGVSMQRTFWRRRNASAPVGWVFVWLGLGLLLAAWPVAALGQPPSPVPEPASASTSGGGDESFWFSDRFTGRGEQALGAVVRGGFISGPGIGREDGFVPLEFMPYSMFGDGLLFGDLRGFRTTQDHYGANVGLGYRHYVSGWDRIFGINAYFDYDNSSSVLFRQYGLGLETYGPGWDMRLNTYFPIQTESKQLGIEFIPDSVRFSENIILYDQSRFLGTPMRGLDHELGVPLPGRFFERHDVRLYGGWYHFQADGVDEAWGWKGRLQGNLLPNISVGLEVTNDRVFDTNVVFSVAASYGGYRQPHDQPRTQFNRMTTPVNRQYNIVVARTLVRDVGLVALKPDGTPYFVEHVASNNPYNRSNLALMRQLAPQYDPTAPLGTYENPYLTIADAQQNDGNPNGIREDIIFTWTNSVYSNTTVALEQNVRVLGEGDGVPHSIFLQPFGFVLLPRAVDNPNAGVPEERPLFLSSPGNGVTLASNAEFSGFQLGDPNDNTTGPTGHGVFGNGVNNVDVDYVDVNFASGNGVLLQGVGTVRFFQSRIFNANLNGLYVNGGQARVTFEGDGLFDPLDPASADIVFTASTPGLSAVLIENTQPGSFVDLFAASPSAIHYTGAGGILVRNSLGSAQFGDVFIAGNVVTPPLTGEAINIVNNGGAYTFSSPVEIQRSAGDAINIEDLAFGGVVTFSQPVQILDRGGHGVDLDSNAGNVNFITDLRTAGLSILTASPLNFVGAPAIEYQNSSGNATFSNIVIAGGLGPGIVIGDVNPNINNTGIFRVRGSTEIDAIAGLNITIVDDGDPTINSLVEFNGVDIDARGSTGINIVGNRMPVRFRGRTAVANSALSSNTAVIISGNTEEVRFENLVVTGAYNSPPVPTANTVAGVSVTDNPSNVQFDLLSITTLATGPNGPNEGVGLFGRRVGTVTFDAVSGQITNVAGGLFVNDGLIDAINESAIDVMASVIGMSFTSVSALDAIGPGIVLANNISAGRTPDFGVFGSTNVLAASGGTIDSSVPATFNLESLTAPPTPVTSGAGVFLLDTGVVVLNQMLIQNNDLGIDAQTVALAMDNDQVLDNTTFGLRAIDVLSLTVVNSTFTGNGPGTTAFNNNEILALATVQDTYNWRFQTNTITDFENSAVLLGTVGSGTGSTLNLQFVDNDVTLGPATLLNAANLAIGDPVGGATAGWNGPLNAVISTNDLIMQDAVQTGIFIRTPNNLAQADVNISNNIIRGVADGDIGILVNASGPSTYLIENNQMTFIAPSVLATRDIRAMQFDFAANSNTIIRNNIIDITAEFGDGIIFNTINAPASVRIEGNDITITDLNGTLGNEFGIAFLLPVGTINFFGDTDNIVTINTSPFFITNGFGPPWFLFNGTQFNGSILVNGVPQP</sequence>
<feature type="compositionally biased region" description="Polar residues" evidence="1">
    <location>
        <begin position="47"/>
        <end position="65"/>
    </location>
</feature>
<dbReference type="EMBL" id="DSVQ01000019">
    <property type="protein sequence ID" value="HGT40889.1"/>
    <property type="molecule type" value="Genomic_DNA"/>
</dbReference>
<evidence type="ECO:0000256" key="1">
    <source>
        <dbReference type="SAM" id="MobiDB-lite"/>
    </source>
</evidence>
<keyword evidence="2" id="KW-1133">Transmembrane helix</keyword>
<dbReference type="Gene3D" id="2.40.160.160">
    <property type="entry name" value="Inverse autotransporter, beta-domain"/>
    <property type="match status" value="1"/>
</dbReference>
<dbReference type="Pfam" id="PF11924">
    <property type="entry name" value="IAT_beta"/>
    <property type="match status" value="1"/>
</dbReference>
<comment type="caution">
    <text evidence="4">The sequence shown here is derived from an EMBL/GenBank/DDBJ whole genome shotgun (WGS) entry which is preliminary data.</text>
</comment>
<feature type="transmembrane region" description="Helical" evidence="2">
    <location>
        <begin position="93"/>
        <end position="116"/>
    </location>
</feature>
<accession>A0A7C4QU58</accession>
<feature type="compositionally biased region" description="Basic and acidic residues" evidence="1">
    <location>
        <begin position="25"/>
        <end position="40"/>
    </location>
</feature>
<dbReference type="InterPro" id="IPR012334">
    <property type="entry name" value="Pectin_lyas_fold"/>
</dbReference>
<dbReference type="InterPro" id="IPR038177">
    <property type="entry name" value="IAT_beta_sf"/>
</dbReference>
<keyword evidence="2" id="KW-0812">Transmembrane</keyword>
<dbReference type="SMART" id="SM00710">
    <property type="entry name" value="PbH1"/>
    <property type="match status" value="8"/>
</dbReference>
<dbReference type="InterPro" id="IPR024519">
    <property type="entry name" value="IAT_beta"/>
</dbReference>
<dbReference type="InterPro" id="IPR006626">
    <property type="entry name" value="PbH1"/>
</dbReference>
<reference evidence="4" key="1">
    <citation type="journal article" date="2020" name="mSystems">
        <title>Genome- and Community-Level Interaction Insights into Carbon Utilization and Element Cycling Functions of Hydrothermarchaeota in Hydrothermal Sediment.</title>
        <authorList>
            <person name="Zhou Z."/>
            <person name="Liu Y."/>
            <person name="Xu W."/>
            <person name="Pan J."/>
            <person name="Luo Z.H."/>
            <person name="Li M."/>
        </authorList>
    </citation>
    <scope>NUCLEOTIDE SEQUENCE [LARGE SCALE GENOMIC DNA]</scope>
    <source>
        <strain evidence="4">SpSt-508</strain>
    </source>
</reference>
<proteinExistence type="predicted"/>
<organism evidence="4">
    <name type="scientific">Schlesneria paludicola</name>
    <dbReference type="NCBI Taxonomy" id="360056"/>
    <lineage>
        <taxon>Bacteria</taxon>
        <taxon>Pseudomonadati</taxon>
        <taxon>Planctomycetota</taxon>
        <taxon>Planctomycetia</taxon>
        <taxon>Planctomycetales</taxon>
        <taxon>Planctomycetaceae</taxon>
        <taxon>Schlesneria</taxon>
    </lineage>
</organism>
<evidence type="ECO:0000256" key="2">
    <source>
        <dbReference type="SAM" id="Phobius"/>
    </source>
</evidence>
<feature type="region of interest" description="Disordered" evidence="1">
    <location>
        <begin position="1"/>
        <end position="66"/>
    </location>
</feature>
<dbReference type="Gene3D" id="2.160.20.10">
    <property type="entry name" value="Single-stranded right-handed beta-helix, Pectin lyase-like"/>
    <property type="match status" value="1"/>
</dbReference>